<comment type="caution">
    <text evidence="2">The sequence shown here is derived from an EMBL/GenBank/DDBJ whole genome shotgun (WGS) entry which is preliminary data.</text>
</comment>
<evidence type="ECO:0000313" key="2">
    <source>
        <dbReference type="EMBL" id="GAA4394090.1"/>
    </source>
</evidence>
<feature type="transmembrane region" description="Helical" evidence="1">
    <location>
        <begin position="38"/>
        <end position="58"/>
    </location>
</feature>
<proteinExistence type="predicted"/>
<evidence type="ECO:0008006" key="4">
    <source>
        <dbReference type="Google" id="ProtNLM"/>
    </source>
</evidence>
<dbReference type="EMBL" id="BAABFX010000023">
    <property type="protein sequence ID" value="GAA4394090.1"/>
    <property type="molecule type" value="Genomic_DNA"/>
</dbReference>
<keyword evidence="1" id="KW-1133">Transmembrane helix</keyword>
<reference evidence="3" key="1">
    <citation type="journal article" date="2019" name="Int. J. Syst. Evol. Microbiol.">
        <title>The Global Catalogue of Microorganisms (GCM) 10K type strain sequencing project: providing services to taxonomists for standard genome sequencing and annotation.</title>
        <authorList>
            <consortium name="The Broad Institute Genomics Platform"/>
            <consortium name="The Broad Institute Genome Sequencing Center for Infectious Disease"/>
            <person name="Wu L."/>
            <person name="Ma J."/>
        </authorList>
    </citation>
    <scope>NUCLEOTIDE SEQUENCE [LARGE SCALE GENOMIC DNA]</scope>
    <source>
        <strain evidence="3">JCM 17738</strain>
    </source>
</reference>
<sequence>MLTALLVIGGIGILLLLISFVAGEALDGMLESVGPDFLSGLAVAGFLAAFGFVGALVLDLTDSNGAALGAGLVAGALVGVGAGKASQVLMRGGDESTVRSSGLVGLTGSVIDAIPADGLGQVSVVAAGHITRLNARADEPLPNGTAVTVTAVLSPTSVRVARSGGTSGPVDA</sequence>
<protein>
    <recommendedName>
        <fullName evidence="4">NfeD-like C-terminal domain-containing protein</fullName>
    </recommendedName>
</protein>
<keyword evidence="1" id="KW-0812">Transmembrane</keyword>
<dbReference type="Gene3D" id="2.40.50.140">
    <property type="entry name" value="Nucleic acid-binding proteins"/>
    <property type="match status" value="1"/>
</dbReference>
<evidence type="ECO:0000313" key="3">
    <source>
        <dbReference type="Proteomes" id="UP001500390"/>
    </source>
</evidence>
<keyword evidence="3" id="KW-1185">Reference proteome</keyword>
<organism evidence="2 3">
    <name type="scientific">Ornithinibacter aureus</name>
    <dbReference type="NCBI Taxonomy" id="622664"/>
    <lineage>
        <taxon>Bacteria</taxon>
        <taxon>Bacillati</taxon>
        <taxon>Actinomycetota</taxon>
        <taxon>Actinomycetes</taxon>
        <taxon>Micrococcales</taxon>
        <taxon>Intrasporangiaceae</taxon>
        <taxon>Ornithinibacter</taxon>
    </lineage>
</organism>
<name>A0ABP8JPL6_9MICO</name>
<feature type="transmembrane region" description="Helical" evidence="1">
    <location>
        <begin position="6"/>
        <end position="26"/>
    </location>
</feature>
<evidence type="ECO:0000256" key="1">
    <source>
        <dbReference type="SAM" id="Phobius"/>
    </source>
</evidence>
<dbReference type="Proteomes" id="UP001500390">
    <property type="component" value="Unassembled WGS sequence"/>
</dbReference>
<dbReference type="RefSeq" id="WP_211675629.1">
    <property type="nucleotide sequence ID" value="NZ_BAABFX010000023.1"/>
</dbReference>
<keyword evidence="1" id="KW-0472">Membrane</keyword>
<dbReference type="InterPro" id="IPR012340">
    <property type="entry name" value="NA-bd_OB-fold"/>
</dbReference>
<feature type="transmembrane region" description="Helical" evidence="1">
    <location>
        <begin position="64"/>
        <end position="82"/>
    </location>
</feature>
<gene>
    <name evidence="2" type="ORF">GCM10023153_14750</name>
</gene>
<accession>A0ABP8JPL6</accession>